<keyword evidence="14" id="KW-0539">Nucleus</keyword>
<dbReference type="FunFam" id="3.40.630.30:FF:000001">
    <property type="entry name" value="Histone acetyltransferase"/>
    <property type="match status" value="1"/>
</dbReference>
<evidence type="ECO:0000256" key="6">
    <source>
        <dbReference type="ARBA" id="ARBA00022553"/>
    </source>
</evidence>
<dbReference type="InterPro" id="IPR016181">
    <property type="entry name" value="Acyl_CoA_acyltransferase"/>
</dbReference>
<dbReference type="PANTHER" id="PTHR10615">
    <property type="entry name" value="HISTONE ACETYLTRANSFERASE"/>
    <property type="match status" value="1"/>
</dbReference>
<evidence type="ECO:0000259" key="19">
    <source>
        <dbReference type="PROSITE" id="PS51726"/>
    </source>
</evidence>
<feature type="compositionally biased region" description="Basic and acidic residues" evidence="17">
    <location>
        <begin position="1972"/>
        <end position="1987"/>
    </location>
</feature>
<feature type="compositionally biased region" description="Basic residues" evidence="17">
    <location>
        <begin position="1100"/>
        <end position="1110"/>
    </location>
</feature>
<sequence length="2646" mass="300810">MKEGHDQSTEQWFKWILLAVRKIRGQKQRPTSDRICNVVRQHHKCSNEVIKEYIEKCVQAKLILKILNKGDYTYKDPTSRNVKLLCVSKNTNLLSSLMRAVRSLNDTSLKSIEQYLLTNYEVEVDGNIDFVEKLKVAAKTGIERGYLVLDGKQYKAVKQPSGSSSDTSRKCRSLGGVGETSTDEVSDFPDGAVGATLNIIKPARIKKRKLLLPKQSKLKKQSVLKRTLQNKLQRGRSGLKAGTNKLKVLNKKLLASTHRNKKQLLESPKKSVAVCSQCLGTAVKNNSGLPEELSSCSICGSSVHVSCVSNASELTGVLELGNVWCCEDCQSCNQCGNSSDDQVCLVKCYSCDVYYHIICLQPPLERRQKVSWKCSSCLESGTSGVSPVKSTPGRARASLTTSFRERRKQLKQQRLAAKGTPLKKGKRASAGVDLSVSEDVVSKLLATELAPGVTQKDIDLYKQAHEEATKATPLQSLAVPEQINPAAIEFGQFEVKTWYSSPFPQEYARLPKLFLCEFCLKYTKSKAVLERHRDKCTWRHPPATEIYRKDNLSVFEVDGNQNKFYCQNLCLLAKLFLDHKTLYYDVEPFLFYVLTQNDDQGCHLVGYFSKEKHCQQKYNVSCIMTLPQYQRKGYGRFLIDFSYLLSKKEGQRGTPEKPLSDLGRVSYHAYWKSVMLEYLHTIRNQKLICIDQMCADTGLYHHDVAETLELLGMLRTKRGDASEPCIVINWSTVDAHMKRLEQSKTRIQMDPECLRWTPLVSHIANPYKTLTKESSKPPGGGGGGTVEESGLDTEETTTTTEKEDEGESEEEGGRKGRKNRRGRKRKLSLETSVTEASLSSVVTLGTTEASLSSVQTLGEATPKKLRKDSESKNTTMTSCSDTPQTDPSGTVTPLSSVTDSPGLVQPQVKKRRKFRRKNNTGWDTPKKKKKPVVTAAASAGPELKQQRIDAMLKKMQAKKDLLKADTPVKEKEDESEPMEVVVDEAEPTKPAVKSRRNIDSKIEESNPSTRPRRSRNEKQNVETAVESEEKQDEELQTKKRRSRKPVVTTPLKEEEAHPHVDEPSTPSTPTRPGRKSNKHRDEELEEEVESKTSSVELTPKRRGGRQRKSSARVDETEKETFHNEEVTPTKRASRPRKCNDKVEEEKEESKQEETKHEEPKRDRRRSRKLEETPDPVENVHEIKTPVVNEEVTTPKTRERKGRKSVQNRETEDEHTEEETPSKDSRPGRKRQSKSTEEVIVEKVRAKPGPKPKNRTPKVSQSEHVSDEEKVKEPVESSRRNKSTKCEEEVSTKRKDLVNKLESCKVVIEDIDITLKRRLSSSVDIDADLTDFKEDKKSNKKKRSKDKSDNEDESRDVKNKGRKKSVTNEESKSQSEETKSKRRESIVDKEKTKENKTNVDDDKLRRNSHLEIDDKKEIKLKDDEKCNEEEEKEVLEKKRKRSRTEEQEKEGETIRIDSNVDLNSTKQETKEKESDRIEDKEEAKTRRRKSRVEDLEKESPETNKEASKVETDNEENKNDTNANNSKEHDDDVANENKEEVKTNDKPLEENKAEEPCREEVKEKSQETKPVESEPSTPVKPDEPVKSNLEETKKSEEKTGIIEEKFYNIKTKKLKEIIHSEPKQNKIELCKNNDAHKDNSKPQTVESTPTIQEEKKKEITASPAVDQAKTEDSLKNEEYYGPIHKKKSMANLYSNDQAKNNNEKKEDKPKEKEEKNLSHESTSPTEEKLFKHYDLPIRKASKVVLEDITKTIVDSVHDSMESTSILSNTSSVIKTNNVEYPQKPSEQTTKNSDTPFTSSLEVYSSDKGTECSSSSTSNSNTNSNCNSYSVRKEECTSSTELMDTSITPSQTNVNKPREKEDIEVMKTVSKNITNIPQETNMKHAVPNNDMINYKNKTTESTNSKDDKYSTDALKYKDANKMKNMYHEMLNEHNRTMETNNKVVDSPSKNKQYETSYEPKYEQIDNMSKQSEVPTKQRSDEVNRNKTENEVKYRDYDGRDYEASSKQRDMEKYREAELRYIQKEVDARNRMRDVDYAYKDTMYRNNVPDMRMTPVDVDQYNKNKSNSKRSLDESVNKIKEIERLKKPEVRPSTDDSLYRNISDWNRSREYSLPLDTTRYLPNPNDFTNNWNRNIVTNSRLPENIIESNKILNESWKLDENYQQLASKAQRETERKKAIDESLYRKQSSRSTTSNEHQQDKRRSSNSNMSNNMAGPGPGTQPADSSEKCYSPVIRAEPSSTHKTPSPVQVGDVSSLEDKASPQQLHPQATPHHHQAPPPQLPRPKDPPTKSSSSSSSSGSKKQAQTPQAPPPAPLTQSMPAPGPDYNMAFYDNEMMKERERYERYYVLEYQSMYEKLKHTTPAHPPSTSDKKKESPSQHHLGSYTPDSTTHYNTCETNNQMDMGSSSVNTNEQNYTDCSSSQAQAQALFSHYHQQFPQLSIPKPNNRTSSNSSKPAHHHTATAHAQSYPSNYMTPSSPYMGVIQHRPNQRLANVNPPSPAANFTIQTALHNMYSRASTPTHVQPNQAQPGGPGCSISKLQQLTNGLDMTPPPPMNLTPSPQPHNDMTPPPPHHYHKLYPSRGSQQVSPPAPSPYSQFNVNGYRVGGQQGAAPGPPGPYFMNQAYPSPHDQQQGPMYPYSYINGNLMNMRR</sequence>
<keyword evidence="9 16" id="KW-0863">Zinc-finger</keyword>
<feature type="region of interest" description="Disordered" evidence="17">
    <location>
        <begin position="2165"/>
        <end position="2322"/>
    </location>
</feature>
<feature type="compositionally biased region" description="Pro residues" evidence="17">
    <location>
        <begin position="2545"/>
        <end position="2567"/>
    </location>
</feature>
<feature type="compositionally biased region" description="Acidic residues" evidence="17">
    <location>
        <begin position="973"/>
        <end position="985"/>
    </location>
</feature>
<feature type="region of interest" description="Disordered" evidence="17">
    <location>
        <begin position="1777"/>
        <end position="1856"/>
    </location>
</feature>
<feature type="compositionally biased region" description="Polar residues" evidence="17">
    <location>
        <begin position="829"/>
        <end position="858"/>
    </location>
</feature>
<feature type="compositionally biased region" description="Polar residues" evidence="17">
    <location>
        <begin position="1962"/>
        <end position="1971"/>
    </location>
</feature>
<feature type="region of interest" description="Disordered" evidence="17">
    <location>
        <begin position="960"/>
        <end position="1300"/>
    </location>
</feature>
<evidence type="ECO:0000256" key="11">
    <source>
        <dbReference type="ARBA" id="ARBA00022843"/>
    </source>
</evidence>
<evidence type="ECO:0000256" key="8">
    <source>
        <dbReference type="ARBA" id="ARBA00022723"/>
    </source>
</evidence>
<evidence type="ECO:0000259" key="20">
    <source>
        <dbReference type="PROSITE" id="PS52014"/>
    </source>
</evidence>
<evidence type="ECO:0000256" key="16">
    <source>
        <dbReference type="PROSITE-ProRule" id="PRU00146"/>
    </source>
</evidence>
<dbReference type="SUPFAM" id="SSF57903">
    <property type="entry name" value="FYVE/PHD zinc finger"/>
    <property type="match status" value="1"/>
</dbReference>
<evidence type="ECO:0000256" key="7">
    <source>
        <dbReference type="ARBA" id="ARBA00022679"/>
    </source>
</evidence>
<dbReference type="SUPFAM" id="SSF55729">
    <property type="entry name" value="Acyl-CoA N-acyltransferases (Nat)"/>
    <property type="match status" value="1"/>
</dbReference>
<dbReference type="EMBL" id="HBUF01237622">
    <property type="protein sequence ID" value="CAG6675713.1"/>
    <property type="molecule type" value="Transcribed_RNA"/>
</dbReference>
<feature type="compositionally biased region" description="Polar residues" evidence="17">
    <location>
        <begin position="2513"/>
        <end position="2524"/>
    </location>
</feature>
<feature type="compositionally biased region" description="Basic residues" evidence="17">
    <location>
        <begin position="1245"/>
        <end position="1255"/>
    </location>
</feature>
<keyword evidence="7 21" id="KW-0808">Transferase</keyword>
<dbReference type="Gene3D" id="3.30.60.60">
    <property type="entry name" value="N-acetyl transferase-like"/>
    <property type="match status" value="1"/>
</dbReference>
<feature type="region of interest" description="Disordered" evidence="17">
    <location>
        <begin position="2434"/>
        <end position="2468"/>
    </location>
</feature>
<evidence type="ECO:0000256" key="3">
    <source>
        <dbReference type="ARBA" id="ARBA00013184"/>
    </source>
</evidence>
<keyword evidence="11" id="KW-0832">Ubl conjugation</keyword>
<dbReference type="Pfam" id="PF01853">
    <property type="entry name" value="MOZ_SAS"/>
    <property type="match status" value="1"/>
</dbReference>
<name>A0A8D8STU6_9HEMI</name>
<keyword evidence="13" id="KW-0007">Acetylation</keyword>
<dbReference type="PROSITE" id="PS50016">
    <property type="entry name" value="ZF_PHD_2"/>
    <property type="match status" value="1"/>
</dbReference>
<feature type="compositionally biased region" description="Low complexity" evidence="17">
    <location>
        <begin position="2285"/>
        <end position="2303"/>
    </location>
</feature>
<keyword evidence="10" id="KW-0862">Zinc</keyword>
<feature type="domain" description="PHD-type" evidence="18">
    <location>
        <begin position="329"/>
        <end position="380"/>
    </location>
</feature>
<feature type="compositionally biased region" description="Basic and acidic residues" evidence="17">
    <location>
        <begin position="1578"/>
        <end position="1598"/>
    </location>
</feature>
<evidence type="ECO:0000256" key="12">
    <source>
        <dbReference type="ARBA" id="ARBA00022853"/>
    </source>
</evidence>
<reference evidence="21" key="1">
    <citation type="submission" date="2021-05" db="EMBL/GenBank/DDBJ databases">
        <authorList>
            <person name="Alioto T."/>
            <person name="Alioto T."/>
            <person name="Gomez Garrido J."/>
        </authorList>
    </citation>
    <scope>NUCLEOTIDE SEQUENCE</scope>
</reference>
<feature type="active site" description="Proton donor/acceptor" evidence="15">
    <location>
        <position position="656"/>
    </location>
</feature>
<organism evidence="21">
    <name type="scientific">Cacopsylla melanoneura</name>
    <dbReference type="NCBI Taxonomy" id="428564"/>
    <lineage>
        <taxon>Eukaryota</taxon>
        <taxon>Metazoa</taxon>
        <taxon>Ecdysozoa</taxon>
        <taxon>Arthropoda</taxon>
        <taxon>Hexapoda</taxon>
        <taxon>Insecta</taxon>
        <taxon>Pterygota</taxon>
        <taxon>Neoptera</taxon>
        <taxon>Paraneoptera</taxon>
        <taxon>Hemiptera</taxon>
        <taxon>Sternorrhyncha</taxon>
        <taxon>Psylloidea</taxon>
        <taxon>Psyllidae</taxon>
        <taxon>Psyllinae</taxon>
        <taxon>Cacopsylla</taxon>
    </lineage>
</organism>
<feature type="region of interest" description="Disordered" evidence="17">
    <location>
        <begin position="2513"/>
        <end position="2588"/>
    </location>
</feature>
<feature type="compositionally biased region" description="Polar residues" evidence="17">
    <location>
        <begin position="2533"/>
        <end position="2542"/>
    </location>
</feature>
<feature type="compositionally biased region" description="Polar residues" evidence="17">
    <location>
        <begin position="2577"/>
        <end position="2588"/>
    </location>
</feature>
<feature type="compositionally biased region" description="Basic and acidic residues" evidence="17">
    <location>
        <begin position="1111"/>
        <end position="1128"/>
    </location>
</feature>
<feature type="compositionally biased region" description="Basic and acidic residues" evidence="17">
    <location>
        <begin position="1051"/>
        <end position="1062"/>
    </location>
</feature>
<evidence type="ECO:0000256" key="9">
    <source>
        <dbReference type="ARBA" id="ARBA00022771"/>
    </source>
</evidence>
<dbReference type="InterPro" id="IPR019786">
    <property type="entry name" value="Zinc_finger_PHD-type_CS"/>
</dbReference>
<dbReference type="InterPro" id="IPR002717">
    <property type="entry name" value="HAT_MYST-type"/>
</dbReference>
<feature type="region of interest" description="Disordered" evidence="17">
    <location>
        <begin position="1931"/>
        <end position="1987"/>
    </location>
</feature>
<dbReference type="EC" id="2.3.1.48" evidence="3"/>
<keyword evidence="12" id="KW-0156">Chromatin regulator</keyword>
<feature type="region of interest" description="Disordered" evidence="17">
    <location>
        <begin position="768"/>
        <end position="946"/>
    </location>
</feature>
<feature type="compositionally biased region" description="Basic and acidic residues" evidence="17">
    <location>
        <begin position="1490"/>
        <end position="1517"/>
    </location>
</feature>
<proteinExistence type="inferred from homology"/>
<dbReference type="InterPro" id="IPR019787">
    <property type="entry name" value="Znf_PHD-finger"/>
</dbReference>
<dbReference type="PANTHER" id="PTHR10615:SF217">
    <property type="entry name" value="HISTONE ACETYLTRANSFERASE"/>
    <property type="match status" value="1"/>
</dbReference>
<dbReference type="GO" id="GO:0005634">
    <property type="term" value="C:nucleus"/>
    <property type="evidence" value="ECO:0007669"/>
    <property type="project" value="UniProtKB-SubCell"/>
</dbReference>
<dbReference type="FunFam" id="3.30.60.60:FF:000001">
    <property type="entry name" value="Histone acetyltransferase"/>
    <property type="match status" value="1"/>
</dbReference>
<accession>A0A8D8STU6</accession>
<protein>
    <recommendedName>
        <fullName evidence="3">histone acetyltransferase</fullName>
        <ecNumber evidence="3">2.3.1.48</ecNumber>
    </recommendedName>
</protein>
<dbReference type="PROSITE" id="PS52014">
    <property type="entry name" value="SAMD1_WH"/>
    <property type="match status" value="1"/>
</dbReference>
<dbReference type="InterPro" id="IPR011011">
    <property type="entry name" value="Znf_FYVE_PHD"/>
</dbReference>
<feature type="compositionally biased region" description="Basic and acidic residues" evidence="17">
    <location>
        <begin position="1699"/>
        <end position="1716"/>
    </location>
</feature>
<dbReference type="InterPro" id="IPR050603">
    <property type="entry name" value="MYST_HAT"/>
</dbReference>
<dbReference type="Gene3D" id="1.10.10.10">
    <property type="entry name" value="Winged helix-like DNA-binding domain superfamily/Winged helix DNA-binding domain"/>
    <property type="match status" value="1"/>
</dbReference>
<evidence type="ECO:0000313" key="21">
    <source>
        <dbReference type="EMBL" id="CAG6675713.1"/>
    </source>
</evidence>
<keyword evidence="5" id="KW-1017">Isopeptide bond</keyword>
<dbReference type="GO" id="GO:0003677">
    <property type="term" value="F:DNA binding"/>
    <property type="evidence" value="ECO:0007669"/>
    <property type="project" value="InterPro"/>
</dbReference>
<feature type="compositionally biased region" description="Polar residues" evidence="17">
    <location>
        <begin position="1777"/>
        <end position="1800"/>
    </location>
</feature>
<feature type="compositionally biased region" description="Low complexity" evidence="17">
    <location>
        <begin position="1809"/>
        <end position="1825"/>
    </location>
</feature>
<feature type="compositionally biased region" description="Basic and acidic residues" evidence="17">
    <location>
        <begin position="1442"/>
        <end position="1454"/>
    </location>
</feature>
<dbReference type="SMART" id="SM00249">
    <property type="entry name" value="PHD"/>
    <property type="match status" value="2"/>
</dbReference>
<feature type="compositionally biased region" description="Basic and acidic residues" evidence="17">
    <location>
        <begin position="1621"/>
        <end position="1638"/>
    </location>
</feature>
<feature type="region of interest" description="Disordered" evidence="17">
    <location>
        <begin position="1316"/>
        <end position="1598"/>
    </location>
</feature>
<feature type="compositionally biased region" description="Basic and acidic residues" evidence="17">
    <location>
        <begin position="1233"/>
        <end position="1244"/>
    </location>
</feature>
<evidence type="ECO:0000256" key="17">
    <source>
        <dbReference type="SAM" id="MobiDB-lite"/>
    </source>
</evidence>
<feature type="region of interest" description="Disordered" evidence="17">
    <location>
        <begin position="158"/>
        <end position="183"/>
    </location>
</feature>
<dbReference type="GO" id="GO:0010484">
    <property type="term" value="F:histone H3 acetyltransferase activity"/>
    <property type="evidence" value="ECO:0007669"/>
    <property type="project" value="TreeGrafter"/>
</dbReference>
<feature type="compositionally biased region" description="Basic and acidic residues" evidence="17">
    <location>
        <begin position="2165"/>
        <end position="2180"/>
    </location>
</feature>
<dbReference type="GO" id="GO:0003712">
    <property type="term" value="F:transcription coregulator activity"/>
    <property type="evidence" value="ECO:0007669"/>
    <property type="project" value="TreeGrafter"/>
</dbReference>
<feature type="domain" description="MYST-type HAT" evidence="19">
    <location>
        <begin position="480"/>
        <end position="758"/>
    </location>
</feature>
<feature type="domain" description="SAMD1-like winged helix (WH)" evidence="20">
    <location>
        <begin position="4"/>
        <end position="80"/>
    </location>
</feature>
<feature type="compositionally biased region" description="Basic and acidic residues" evidence="17">
    <location>
        <begin position="1365"/>
        <end position="1423"/>
    </location>
</feature>
<feature type="compositionally biased region" description="Polar residues" evidence="17">
    <location>
        <begin position="1639"/>
        <end position="1649"/>
    </location>
</feature>
<dbReference type="Gene3D" id="3.30.40.10">
    <property type="entry name" value="Zinc/RING finger domain, C3HC4 (zinc finger)"/>
    <property type="match status" value="1"/>
</dbReference>
<feature type="region of interest" description="Disordered" evidence="17">
    <location>
        <begin position="1621"/>
        <end position="1729"/>
    </location>
</feature>
<feature type="compositionally biased region" description="Basic and acidic residues" evidence="17">
    <location>
        <begin position="1524"/>
        <end position="1570"/>
    </location>
</feature>
<keyword evidence="6" id="KW-0597">Phosphoprotein</keyword>
<dbReference type="Gene3D" id="3.40.630.30">
    <property type="match status" value="1"/>
</dbReference>
<evidence type="ECO:0000256" key="14">
    <source>
        <dbReference type="ARBA" id="ARBA00023242"/>
    </source>
</evidence>
<dbReference type="PROSITE" id="PS51726">
    <property type="entry name" value="MYST_HAT"/>
    <property type="match status" value="1"/>
</dbReference>
<dbReference type="GO" id="GO:0008270">
    <property type="term" value="F:zinc ion binding"/>
    <property type="evidence" value="ECO:0007669"/>
    <property type="project" value="UniProtKB-KW"/>
</dbReference>
<feature type="compositionally biased region" description="Basic and acidic residues" evidence="17">
    <location>
        <begin position="1206"/>
        <end position="1226"/>
    </location>
</feature>
<feature type="compositionally biased region" description="Polar residues" evidence="17">
    <location>
        <begin position="2181"/>
        <end position="2192"/>
    </location>
</feature>
<dbReference type="InterPro" id="IPR036388">
    <property type="entry name" value="WH-like_DNA-bd_sf"/>
</dbReference>
<dbReference type="CDD" id="cd04301">
    <property type="entry name" value="NAT_SF"/>
    <property type="match status" value="1"/>
</dbReference>
<feature type="compositionally biased region" description="Basic and acidic residues" evidence="17">
    <location>
        <begin position="960"/>
        <end position="972"/>
    </location>
</feature>
<dbReference type="Pfam" id="PF21524">
    <property type="entry name" value="SAMD1_WH"/>
    <property type="match status" value="1"/>
</dbReference>
<feature type="compositionally biased region" description="Basic residues" evidence="17">
    <location>
        <begin position="908"/>
        <end position="918"/>
    </location>
</feature>
<feature type="compositionally biased region" description="Polar residues" evidence="17">
    <location>
        <begin position="2434"/>
        <end position="2450"/>
    </location>
</feature>
<dbReference type="InterPro" id="IPR001965">
    <property type="entry name" value="Znf_PHD"/>
</dbReference>
<evidence type="ECO:0000256" key="13">
    <source>
        <dbReference type="ARBA" id="ARBA00022990"/>
    </source>
</evidence>
<dbReference type="InterPro" id="IPR048589">
    <property type="entry name" value="SAMD1-like_WH"/>
</dbReference>
<dbReference type="GO" id="GO:0006357">
    <property type="term" value="P:regulation of transcription by RNA polymerase II"/>
    <property type="evidence" value="ECO:0007669"/>
    <property type="project" value="TreeGrafter"/>
</dbReference>
<feature type="region of interest" description="Disordered" evidence="17">
    <location>
        <begin position="2355"/>
        <end position="2415"/>
    </location>
</feature>
<evidence type="ECO:0000256" key="1">
    <source>
        <dbReference type="ARBA" id="ARBA00004123"/>
    </source>
</evidence>
<feature type="compositionally biased region" description="Basic residues" evidence="17">
    <location>
        <begin position="815"/>
        <end position="826"/>
    </location>
</feature>
<keyword evidence="4" id="KW-0678">Repressor</keyword>
<feature type="compositionally biased region" description="Acidic residues" evidence="17">
    <location>
        <begin position="1025"/>
        <end position="1034"/>
    </location>
</feature>
<feature type="compositionally biased region" description="Basic and acidic residues" evidence="17">
    <location>
        <begin position="1137"/>
        <end position="1161"/>
    </location>
</feature>
<dbReference type="InterPro" id="IPR013083">
    <property type="entry name" value="Znf_RING/FYVE/PHD"/>
</dbReference>
<dbReference type="InterPro" id="IPR040706">
    <property type="entry name" value="Zf-MYST"/>
</dbReference>
<feature type="compositionally biased region" description="Polar residues" evidence="17">
    <location>
        <begin position="872"/>
        <end position="899"/>
    </location>
</feature>
<dbReference type="PROSITE" id="PS01359">
    <property type="entry name" value="ZF_PHD_1"/>
    <property type="match status" value="1"/>
</dbReference>
<feature type="compositionally biased region" description="Basic and acidic residues" evidence="17">
    <location>
        <begin position="1263"/>
        <end position="1300"/>
    </location>
</feature>
<feature type="compositionally biased region" description="Basic and acidic residues" evidence="17">
    <location>
        <begin position="1466"/>
        <end position="1483"/>
    </location>
</feature>
<evidence type="ECO:0000256" key="10">
    <source>
        <dbReference type="ARBA" id="ARBA00022833"/>
    </source>
</evidence>
<evidence type="ECO:0000259" key="18">
    <source>
        <dbReference type="PROSITE" id="PS50016"/>
    </source>
</evidence>
<keyword evidence="8" id="KW-0479">Metal-binding</keyword>
<comment type="similarity">
    <text evidence="2">Belongs to the MYST (SAS/MOZ) family.</text>
</comment>
<dbReference type="GO" id="GO:0040029">
    <property type="term" value="P:epigenetic regulation of gene expression"/>
    <property type="evidence" value="ECO:0007669"/>
    <property type="project" value="UniProtKB-ARBA"/>
</dbReference>
<dbReference type="GO" id="GO:0003682">
    <property type="term" value="F:chromatin binding"/>
    <property type="evidence" value="ECO:0007669"/>
    <property type="project" value="TreeGrafter"/>
</dbReference>
<feature type="compositionally biased region" description="Polar residues" evidence="17">
    <location>
        <begin position="1934"/>
        <end position="1952"/>
    </location>
</feature>
<feature type="compositionally biased region" description="Polar residues" evidence="17">
    <location>
        <begin position="2381"/>
        <end position="2414"/>
    </location>
</feature>
<dbReference type="GO" id="GO:0070776">
    <property type="term" value="C:MOZ/MORF histone acetyltransferase complex"/>
    <property type="evidence" value="ECO:0007669"/>
    <property type="project" value="TreeGrafter"/>
</dbReference>
<evidence type="ECO:0000256" key="4">
    <source>
        <dbReference type="ARBA" id="ARBA00022491"/>
    </source>
</evidence>
<evidence type="ECO:0000256" key="2">
    <source>
        <dbReference type="ARBA" id="ARBA00010107"/>
    </source>
</evidence>
<evidence type="ECO:0000256" key="5">
    <source>
        <dbReference type="ARBA" id="ARBA00022499"/>
    </source>
</evidence>
<feature type="compositionally biased region" description="Polar residues" evidence="17">
    <location>
        <begin position="2234"/>
        <end position="2243"/>
    </location>
</feature>
<feature type="compositionally biased region" description="Basic and acidic residues" evidence="17">
    <location>
        <begin position="1666"/>
        <end position="1676"/>
    </location>
</feature>
<feature type="compositionally biased region" description="Polar residues" evidence="17">
    <location>
        <begin position="1834"/>
        <end position="1852"/>
    </location>
</feature>
<dbReference type="Pfam" id="PF17772">
    <property type="entry name" value="zf-MYST"/>
    <property type="match status" value="1"/>
</dbReference>
<evidence type="ECO:0000256" key="15">
    <source>
        <dbReference type="PIRSR" id="PIRSR602717-51"/>
    </source>
</evidence>
<comment type="subcellular location">
    <subcellularLocation>
        <location evidence="1">Nucleus</location>
    </subcellularLocation>
</comment>